<feature type="region of interest" description="Disordered" evidence="1">
    <location>
        <begin position="215"/>
        <end position="254"/>
    </location>
</feature>
<reference evidence="2" key="2">
    <citation type="submission" date="2022-06" db="UniProtKB">
        <authorList>
            <consortium name="EnsemblMetazoa"/>
        </authorList>
    </citation>
    <scope>IDENTIFICATION</scope>
    <source>
        <strain evidence="2">DF5081</strain>
    </source>
</reference>
<organism evidence="2 3">
    <name type="scientific">Caenorhabditis japonica</name>
    <dbReference type="NCBI Taxonomy" id="281687"/>
    <lineage>
        <taxon>Eukaryota</taxon>
        <taxon>Metazoa</taxon>
        <taxon>Ecdysozoa</taxon>
        <taxon>Nematoda</taxon>
        <taxon>Chromadorea</taxon>
        <taxon>Rhabditida</taxon>
        <taxon>Rhabditina</taxon>
        <taxon>Rhabditomorpha</taxon>
        <taxon>Rhabditoidea</taxon>
        <taxon>Rhabditidae</taxon>
        <taxon>Peloderinae</taxon>
        <taxon>Caenorhabditis</taxon>
    </lineage>
</organism>
<evidence type="ECO:0000256" key="1">
    <source>
        <dbReference type="SAM" id="MobiDB-lite"/>
    </source>
</evidence>
<protein>
    <submittedName>
        <fullName evidence="2">Uncharacterized protein</fullName>
    </submittedName>
</protein>
<keyword evidence="3" id="KW-1185">Reference proteome</keyword>
<dbReference type="AlphaFoldDB" id="A0A8R1I341"/>
<sequence>MIPYEEENKGYEHLVEKELNHRSISVAECREWIANKKCEYGSLGKGKEGIYSTNNKVNEDYPNRFTSFFTSKRYYKENCVIIETKVYSHFNQSRPSNVLADMSECKYQDGSCQPGKMNEIMIWDVNKDQNCQYISIGKLDGTMNNGLWINSQNQIALDLKGNKIIRDCNIDLLISEEGFAVKEIQNIQKLPTPQALTTAGLPSLQEMSIKSEIPRSEGLMNRPQKYQKEREEYYKRQQEIQNQKDKETRDKYEADRKEFEKRREEKMKQYLEFEKRKKEKLERQRLLNTGPNTTTTSVNSNKIKDSEIQRIDTTKRVKRSTNQSLEEPFPLPTYEEYSKIKNDCLLLPSFEDYLKTKDLEISDFVKTRDACDTFPTYDEYVTKFAKYALEELENRKSKNTETFGNQRIGRTRRQVYSDFQAAGEFQYLENKSNNLLRHTAEVINEHRRSLVVD</sequence>
<dbReference type="PANTHER" id="PTHR31524:SF2">
    <property type="entry name" value="PROTEIN CBG10426"/>
    <property type="match status" value="1"/>
</dbReference>
<evidence type="ECO:0000313" key="2">
    <source>
        <dbReference type="EnsemblMetazoa" id="CJA15722.1"/>
    </source>
</evidence>
<dbReference type="PANTHER" id="PTHR31524">
    <property type="match status" value="1"/>
</dbReference>
<reference evidence="3" key="1">
    <citation type="submission" date="2010-08" db="EMBL/GenBank/DDBJ databases">
        <authorList>
            <consortium name="Caenorhabditis japonica Sequencing Consortium"/>
            <person name="Wilson R.K."/>
        </authorList>
    </citation>
    <scope>NUCLEOTIDE SEQUENCE [LARGE SCALE GENOMIC DNA]</scope>
    <source>
        <strain evidence="3">DF5081</strain>
    </source>
</reference>
<accession>A0A8R1I341</accession>
<name>A0A8R1I341_CAEJA</name>
<evidence type="ECO:0000313" key="3">
    <source>
        <dbReference type="Proteomes" id="UP000005237"/>
    </source>
</evidence>
<dbReference type="Proteomes" id="UP000005237">
    <property type="component" value="Unassembled WGS sequence"/>
</dbReference>
<dbReference type="EnsemblMetazoa" id="CJA15722.1">
    <property type="protein sequence ID" value="CJA15722.1"/>
    <property type="gene ID" value="WBGene00134926"/>
</dbReference>
<proteinExistence type="predicted"/>
<feature type="compositionally biased region" description="Basic and acidic residues" evidence="1">
    <location>
        <begin position="226"/>
        <end position="254"/>
    </location>
</feature>